<dbReference type="PANTHER" id="PTHR33823">
    <property type="entry name" value="RNA POLYMERASE-BINDING TRANSCRIPTION FACTOR DKSA-RELATED"/>
    <property type="match status" value="1"/>
</dbReference>
<dbReference type="Gene3D" id="1.20.120.910">
    <property type="entry name" value="DksA, coiled-coil domain"/>
    <property type="match status" value="1"/>
</dbReference>
<reference evidence="6 7" key="1">
    <citation type="submission" date="2020-04" db="EMBL/GenBank/DDBJ databases">
        <title>The Whole Genome Analysis of High salt-tolerant Sphingobium yanoikuyae YC-XJ2 with Aryl organophosphorus flame retardants (aryl-OPFRs)-degrading capacity and characteristics of Related phosphotriesterase.</title>
        <authorList>
            <person name="Li X."/>
        </authorList>
    </citation>
    <scope>NUCLEOTIDE SEQUENCE [LARGE SCALE GENOMIC DNA]</scope>
    <source>
        <strain evidence="6 7">YC-XJ2</strain>
        <plasmid evidence="7">p-b-sy</plasmid>
    </source>
</reference>
<dbReference type="PROSITE" id="PS51128">
    <property type="entry name" value="ZF_DKSA_2"/>
    <property type="match status" value="1"/>
</dbReference>
<keyword evidence="6" id="KW-0614">Plasmid</keyword>
<feature type="zinc finger region" description="dksA C4-type" evidence="4">
    <location>
        <begin position="93"/>
        <end position="117"/>
    </location>
</feature>
<name>A0A6M4GI66_SPHYA</name>
<dbReference type="Pfam" id="PF01258">
    <property type="entry name" value="zf-dskA_traR"/>
    <property type="match status" value="1"/>
</dbReference>
<evidence type="ECO:0000256" key="2">
    <source>
        <dbReference type="ARBA" id="ARBA00022771"/>
    </source>
</evidence>
<dbReference type="SUPFAM" id="SSF57716">
    <property type="entry name" value="Glucocorticoid receptor-like (DNA-binding domain)"/>
    <property type="match status" value="1"/>
</dbReference>
<accession>A0A6M4GI66</accession>
<keyword evidence="2" id="KW-0863">Zinc-finger</keyword>
<gene>
    <name evidence="6" type="ORF">HH800_27900</name>
</gene>
<dbReference type="EMBL" id="CP053023">
    <property type="protein sequence ID" value="QJR06064.1"/>
    <property type="molecule type" value="Genomic_DNA"/>
</dbReference>
<evidence type="ECO:0000313" key="7">
    <source>
        <dbReference type="Proteomes" id="UP000502611"/>
    </source>
</evidence>
<dbReference type="AlphaFoldDB" id="A0A6M4GI66"/>
<evidence type="ECO:0000256" key="4">
    <source>
        <dbReference type="PROSITE-ProRule" id="PRU00510"/>
    </source>
</evidence>
<evidence type="ECO:0000259" key="5">
    <source>
        <dbReference type="Pfam" id="PF01258"/>
    </source>
</evidence>
<proteinExistence type="predicted"/>
<evidence type="ECO:0000256" key="1">
    <source>
        <dbReference type="ARBA" id="ARBA00022723"/>
    </source>
</evidence>
<evidence type="ECO:0000313" key="6">
    <source>
        <dbReference type="EMBL" id="QJR06064.1"/>
    </source>
</evidence>
<sequence length="121" mass="13738">MCRCCWCVDVALDLDLFREKLLLLKQMLLAQEEMSKEGRAPVTLEQDSVGRLSRIDAMQVQAMALAQQRRRESEREAIDAALRRIEEGEFGYCVTCGEEIAEARLVNLPSVTSCIECARQK</sequence>
<dbReference type="Proteomes" id="UP000502611">
    <property type="component" value="Plasmid p-B-Sy"/>
</dbReference>
<feature type="domain" description="Zinc finger DksA/TraR C4-type" evidence="5">
    <location>
        <begin position="88"/>
        <end position="119"/>
    </location>
</feature>
<protein>
    <submittedName>
        <fullName evidence="6">Conjugal transfer protein TraR</fullName>
    </submittedName>
</protein>
<organism evidence="6 7">
    <name type="scientific">Sphingobium yanoikuyae</name>
    <name type="common">Sphingomonas yanoikuyae</name>
    <dbReference type="NCBI Taxonomy" id="13690"/>
    <lineage>
        <taxon>Bacteria</taxon>
        <taxon>Pseudomonadati</taxon>
        <taxon>Pseudomonadota</taxon>
        <taxon>Alphaproteobacteria</taxon>
        <taxon>Sphingomonadales</taxon>
        <taxon>Sphingomonadaceae</taxon>
        <taxon>Sphingobium</taxon>
    </lineage>
</organism>
<dbReference type="PANTHER" id="PTHR33823:SF4">
    <property type="entry name" value="GENERAL STRESS PROTEIN 16O"/>
    <property type="match status" value="1"/>
</dbReference>
<geneLocation type="plasmid" evidence="7">
    <name>p-b-sy</name>
</geneLocation>
<keyword evidence="3" id="KW-0862">Zinc</keyword>
<keyword evidence="1" id="KW-0479">Metal-binding</keyword>
<dbReference type="InterPro" id="IPR000962">
    <property type="entry name" value="Znf_DskA_TraR"/>
</dbReference>
<evidence type="ECO:0000256" key="3">
    <source>
        <dbReference type="ARBA" id="ARBA00022833"/>
    </source>
</evidence>
<dbReference type="GO" id="GO:0008270">
    <property type="term" value="F:zinc ion binding"/>
    <property type="evidence" value="ECO:0007669"/>
    <property type="project" value="UniProtKB-KW"/>
</dbReference>